<accession>A0A109J4E6</accession>
<keyword evidence="3" id="KW-0472">Membrane</keyword>
<proteinExistence type="predicted"/>
<organism evidence="4 5">
    <name type="scientific">Rhizobium altiplani</name>
    <dbReference type="NCBI Taxonomy" id="1864509"/>
    <lineage>
        <taxon>Bacteria</taxon>
        <taxon>Pseudomonadati</taxon>
        <taxon>Pseudomonadota</taxon>
        <taxon>Alphaproteobacteria</taxon>
        <taxon>Hyphomicrobiales</taxon>
        <taxon>Rhizobiaceae</taxon>
        <taxon>Rhizobium/Agrobacterium group</taxon>
        <taxon>Rhizobium</taxon>
    </lineage>
</organism>
<name>A0A109J4E6_9HYPH</name>
<keyword evidence="3" id="KW-0812">Transmembrane</keyword>
<keyword evidence="3" id="KW-1133">Transmembrane helix</keyword>
<feature type="region of interest" description="Disordered" evidence="2">
    <location>
        <begin position="123"/>
        <end position="151"/>
    </location>
</feature>
<comment type="caution">
    <text evidence="4">The sequence shown here is derived from an EMBL/GenBank/DDBJ whole genome shotgun (WGS) entry which is preliminary data.</text>
</comment>
<reference evidence="4 5" key="1">
    <citation type="submission" date="2015-11" db="EMBL/GenBank/DDBJ databases">
        <title>Draft Genome Sequence of the Strain BR 10423 (Rhizobium sp.) isolated from nodules of Mimosa pudica.</title>
        <authorList>
            <person name="Barauna A.C."/>
            <person name="Zilli J.E."/>
            <person name="Simoes-Araujo J.L."/>
            <person name="Reis V.M."/>
            <person name="James E.K."/>
            <person name="Reis F.B.Jr."/>
            <person name="Rouws L.F."/>
            <person name="Passos S.R."/>
            <person name="Gois S.R."/>
        </authorList>
    </citation>
    <scope>NUCLEOTIDE SEQUENCE [LARGE SCALE GENOMIC DNA]</scope>
    <source>
        <strain evidence="4 5">BR10423</strain>
    </source>
</reference>
<protein>
    <submittedName>
        <fullName evidence="4">Uncharacterized protein</fullName>
    </submittedName>
</protein>
<evidence type="ECO:0000313" key="4">
    <source>
        <dbReference type="EMBL" id="KWV42146.1"/>
    </source>
</evidence>
<keyword evidence="1" id="KW-0175">Coiled coil</keyword>
<sequence length="151" mass="16532">MDKIITYTAIVLGIVALVLVVMLRISWSNNDTLKAEKAAIQRKLDESEADLKVSVENHNRIISEKNRQMASERERAEAEQRDAVAHAQILKDVEYATDGTECTRSDPVRRALRGLYDFEHDQGGKALDRLPGAGQSGNAAGMPGSTSVAKP</sequence>
<evidence type="ECO:0000256" key="2">
    <source>
        <dbReference type="SAM" id="MobiDB-lite"/>
    </source>
</evidence>
<feature type="transmembrane region" description="Helical" evidence="3">
    <location>
        <begin position="6"/>
        <end position="27"/>
    </location>
</feature>
<dbReference type="AlphaFoldDB" id="A0A109J4E6"/>
<keyword evidence="5" id="KW-1185">Reference proteome</keyword>
<gene>
    <name evidence="4" type="ORF">AS026_21290</name>
</gene>
<evidence type="ECO:0000256" key="3">
    <source>
        <dbReference type="SAM" id="Phobius"/>
    </source>
</evidence>
<dbReference type="RefSeq" id="WP_062374810.1">
    <property type="nucleotide sequence ID" value="NZ_LNCD01000137.1"/>
</dbReference>
<evidence type="ECO:0000256" key="1">
    <source>
        <dbReference type="SAM" id="Coils"/>
    </source>
</evidence>
<dbReference type="Proteomes" id="UP000068164">
    <property type="component" value="Unassembled WGS sequence"/>
</dbReference>
<evidence type="ECO:0000313" key="5">
    <source>
        <dbReference type="Proteomes" id="UP000068164"/>
    </source>
</evidence>
<dbReference type="EMBL" id="LNCD01000137">
    <property type="protein sequence ID" value="KWV42146.1"/>
    <property type="molecule type" value="Genomic_DNA"/>
</dbReference>
<feature type="coiled-coil region" evidence="1">
    <location>
        <begin position="30"/>
        <end position="82"/>
    </location>
</feature>